<dbReference type="SUPFAM" id="SSF49503">
    <property type="entry name" value="Cupredoxins"/>
    <property type="match status" value="3"/>
</dbReference>
<dbReference type="AlphaFoldDB" id="A0A1M6C7P9"/>
<reference evidence="5 6" key="1">
    <citation type="submission" date="2016-11" db="EMBL/GenBank/DDBJ databases">
        <authorList>
            <person name="Jaros S."/>
            <person name="Januszkiewicz K."/>
            <person name="Wedrychowicz H."/>
        </authorList>
    </citation>
    <scope>NUCLEOTIDE SEQUENCE [LARGE SCALE GENOMIC DNA]</scope>
    <source>
        <strain evidence="5 6">DSM 21864</strain>
    </source>
</reference>
<dbReference type="Pfam" id="PF07731">
    <property type="entry name" value="Cu-oxidase_2"/>
    <property type="match status" value="1"/>
</dbReference>
<dbReference type="Pfam" id="PF07732">
    <property type="entry name" value="Cu-oxidase_3"/>
    <property type="match status" value="1"/>
</dbReference>
<evidence type="ECO:0000259" key="4">
    <source>
        <dbReference type="Pfam" id="PF07732"/>
    </source>
</evidence>
<feature type="domain" description="Plastocyanin-like" evidence="2">
    <location>
        <begin position="253"/>
        <end position="333"/>
    </location>
</feature>
<dbReference type="STRING" id="1121298.SAMN05444401_1032"/>
<dbReference type="Proteomes" id="UP000184080">
    <property type="component" value="Unassembled WGS sequence"/>
</dbReference>
<evidence type="ECO:0000313" key="5">
    <source>
        <dbReference type="EMBL" id="SHI57045.1"/>
    </source>
</evidence>
<dbReference type="Gene3D" id="2.60.40.420">
    <property type="entry name" value="Cupredoxins - blue copper proteins"/>
    <property type="match status" value="3"/>
</dbReference>
<evidence type="ECO:0000259" key="3">
    <source>
        <dbReference type="Pfam" id="PF07731"/>
    </source>
</evidence>
<proteinExistence type="inferred from homology"/>
<evidence type="ECO:0000313" key="6">
    <source>
        <dbReference type="Proteomes" id="UP000184080"/>
    </source>
</evidence>
<protein>
    <submittedName>
        <fullName evidence="5">Spore coat protein A</fullName>
    </submittedName>
</protein>
<sequence>MNDHFIKDNDTLNNKEYSYKTVDPSKPDTIPKFVDEVPIPPKAMAMRKDGENLYYEIIMKQGKHYFHKLFPPTTIWGYDGIYPGPSFEVLRDQTIYVKWINSLPLKHLLPVDRTIHGAMDTPEVRSVVHLHGANVEPDSDGSPDAWYTRNYGLTGKKFNNKVYKYTNNQQGTTLWYHDHSLGSTRLNVYAGLAGFYFIRDFLEERLNLPKGEYEVPLMIQDKSFNKDGSLFYPDTPPFPVPVKPSIVPAFIGNTIVVNGKVWPHLKVEPRKYRFRILNASNTRGYTLSLSNGQEFIEIGTDGGLLNKPVNIKSMSLEPAERIDLIIDFSKNKGQSITLMNEDNNPNMRIIMEFRVVLPLKCKDISEVPKELYPETHLDEALASETRDLTLSASTDHYGRPMLLLNNRMWDDPVTEKPIQDSIEIWNIINLTAFPHPIHIHLVQFKILYRRPFNVQKYLNEGKLEYTGEAKEPFEYERGWKDTVKADPGMVTSLIMQFKDHHGDFVWHCHILEHEDHDMMRPLKVLKEE</sequence>
<dbReference type="InterPro" id="IPR011706">
    <property type="entry name" value="Cu-oxidase_C"/>
</dbReference>
<dbReference type="CDD" id="cd13844">
    <property type="entry name" value="CuRO_1_BOD_CotA_like"/>
    <property type="match status" value="1"/>
</dbReference>
<dbReference type="CDD" id="cd13868">
    <property type="entry name" value="CuRO_2_CotA_like"/>
    <property type="match status" value="1"/>
</dbReference>
<keyword evidence="5" id="KW-0167">Capsid protein</keyword>
<gene>
    <name evidence="5" type="ORF">SAMN05444401_1032</name>
</gene>
<dbReference type="InterPro" id="IPR045087">
    <property type="entry name" value="Cu-oxidase_fam"/>
</dbReference>
<feature type="domain" description="Plastocyanin-like" evidence="3">
    <location>
        <begin position="400"/>
        <end position="526"/>
    </location>
</feature>
<accession>A0A1M6C7P9</accession>
<dbReference type="RefSeq" id="WP_423230436.1">
    <property type="nucleotide sequence ID" value="NZ_FQZO01000001.1"/>
</dbReference>
<dbReference type="PANTHER" id="PTHR48267:SF1">
    <property type="entry name" value="BILIRUBIN OXIDASE"/>
    <property type="match status" value="1"/>
</dbReference>
<dbReference type="CDD" id="cd13891">
    <property type="entry name" value="CuRO_3_CotA_like"/>
    <property type="match status" value="1"/>
</dbReference>
<keyword evidence="6" id="KW-1185">Reference proteome</keyword>
<organism evidence="5 6">
    <name type="scientific">Clostridium amylolyticum</name>
    <dbReference type="NCBI Taxonomy" id="1121298"/>
    <lineage>
        <taxon>Bacteria</taxon>
        <taxon>Bacillati</taxon>
        <taxon>Bacillota</taxon>
        <taxon>Clostridia</taxon>
        <taxon>Eubacteriales</taxon>
        <taxon>Clostridiaceae</taxon>
        <taxon>Clostridium</taxon>
    </lineage>
</organism>
<dbReference type="EMBL" id="FQZO01000001">
    <property type="protein sequence ID" value="SHI57045.1"/>
    <property type="molecule type" value="Genomic_DNA"/>
</dbReference>
<dbReference type="InterPro" id="IPR008972">
    <property type="entry name" value="Cupredoxin"/>
</dbReference>
<feature type="domain" description="Plastocyanin-like" evidence="4">
    <location>
        <begin position="127"/>
        <end position="200"/>
    </location>
</feature>
<dbReference type="PANTHER" id="PTHR48267">
    <property type="entry name" value="CUPREDOXIN SUPERFAMILY PROTEIN"/>
    <property type="match status" value="1"/>
</dbReference>
<comment type="similarity">
    <text evidence="1">Belongs to the multicopper oxidase family.</text>
</comment>
<evidence type="ECO:0000256" key="1">
    <source>
        <dbReference type="ARBA" id="ARBA00010609"/>
    </source>
</evidence>
<evidence type="ECO:0000259" key="2">
    <source>
        <dbReference type="Pfam" id="PF00394"/>
    </source>
</evidence>
<keyword evidence="5" id="KW-0946">Virion</keyword>
<dbReference type="InterPro" id="IPR011707">
    <property type="entry name" value="Cu-oxidase-like_N"/>
</dbReference>
<dbReference type="Pfam" id="PF00394">
    <property type="entry name" value="Cu-oxidase"/>
    <property type="match status" value="1"/>
</dbReference>
<dbReference type="InterPro" id="IPR001117">
    <property type="entry name" value="Cu-oxidase_2nd"/>
</dbReference>
<dbReference type="GO" id="GO:0016491">
    <property type="term" value="F:oxidoreductase activity"/>
    <property type="evidence" value="ECO:0007669"/>
    <property type="project" value="InterPro"/>
</dbReference>
<name>A0A1M6C7P9_9CLOT</name>
<dbReference type="GO" id="GO:0005507">
    <property type="term" value="F:copper ion binding"/>
    <property type="evidence" value="ECO:0007669"/>
    <property type="project" value="InterPro"/>
</dbReference>